<proteinExistence type="predicted"/>
<dbReference type="EMBL" id="CAMXCT030000548">
    <property type="protein sequence ID" value="CAL4767579.1"/>
    <property type="molecule type" value="Genomic_DNA"/>
</dbReference>
<dbReference type="OrthoDB" id="10678452at2759"/>
<sequence length="1479" mass="164515">MHHTTYTSSDLRLFAMSTSAFRSILETCGGMTAGNRRRIPSRRQSAANDLKTLVGRVNKNATRQSDLVQLRKGRARTAPVKGRGRYKAFTARTMLRTTFGNAPFSAIRCKSRAMREQVPAMFSLCSTAYWLSSTSRYIASVRNCVVNTFLALQRTVLNVIVQSQTSNHMFKMNLEWDESGQTMRLRRDLVRVEGVTPVLVQRMELFSRNSSTSSWMHHTVVCPPAVLHQGTAEAIAGGMAATLPISPRDVHRLSERFCLYLLSDAAGANIKLASYMFKTLRESDGLPTPWCLWKDCDTHAANHVSEPLWRAMDILSALFCLGNSLSNGSSYYDLLMHIWFLIDTTAVIEYGEPNIGILEQNRILLEATFLHIPFAGEDDDDCLEGPSLSVERRREACEYLLSIDNDSWKSDRIVHWCKFGCCSSVKESKLKLWIAIQAVIFRRRPPTPAISRWTTCVKAARVILLQMACHRLLQRGFAHLYSYKWKSSSSSSDNPDDGLSLIEYTTSALVAENSKDLHYKMKGARSEKAWRFLSAEDSLFKLGLAVSIVPAAEFVITKQFQWQSQNAHLDSDVSKLPLVQMANMQHSPAMSSMNWLIRALLHHDTGEYSRYVKTFMHLQNSFDGIPPADFRMQRFWYTIVTLGQLHSRLVRPYQRIPLQIAQLVDSSVSVEDRLELAHSMCRLSPCCVESMFGAPVLQCISDSGGPSPETILTGTLASDLQVAFRGKTSNMEIELNFARASCSRQCLHGRAHNIGSMVAKHVSAEVKLGHCRSLTKHGRTPCKLADPGKPSRKTGFSIFLANEYKSQSWKSQDQSVSWSEHRKRVHRSATAKWNERSYEMRKIRRNLSAKARQLNAAANANRKHTMLDIAEADQVAAIHDNEITTHQLRLLKTTIDSGGIAADHDFMQPPAGYRPIALAEYAGRQYPFSEQPAIADQPPDNVVVVAVDEEKSGDTVADSIEYLNIYGQGLYGLADSEFGVSEALLQEASNMVGFVSKSDTEFESSYSQVCNAEPAFNLKAGDDLDSMRSCQHLCGRYCRKDITDSKQFFNCVEMLRTIVRIVASKRDVKVGKTLHIGPSCKLPLLVVATPHGIWARLAYRFVFNPLEIDWIHCEIDSIEKADGTHYYVTLDFQPLGATNRLCPKSDTMCELAIWLSSTFTGGDGFKIHLFFEYDLHETHDHILIPRPCHQPSTIDAIVANSFQSLVDGGKHAKDLGFGDDAAAKSLGMLVSVLNKGTQTKTKTTKGEGQSTAKGLSKMLHELGEKPGKQSSSGKSKSSSNSSGRTSASSAADVLLAQLDGVPRSHHPQAVIDDDHDEPDELEVDWNDAINARYGFDEGPEASSSSKQGNKRKRSSSKPSGSRNAESPGDMRPLDSNAPQRCFVDPSNQRVIAEFADGTRRALGRITEFKIGEPGHSMSVACYLHTKCSVVRLISRLPYGACTLCMNYLEAGLRVKDRNDSAAHKRMFDSLVSSDGTDTS</sequence>
<keyword evidence="4" id="KW-1185">Reference proteome</keyword>
<protein>
    <submittedName>
        <fullName evidence="2">Uncharacterized protein</fullName>
    </submittedName>
</protein>
<name>A0A9P1BV66_9DINO</name>
<feature type="region of interest" description="Disordered" evidence="1">
    <location>
        <begin position="1333"/>
        <end position="1381"/>
    </location>
</feature>
<comment type="caution">
    <text evidence="2">The sequence shown here is derived from an EMBL/GenBank/DDBJ whole genome shotgun (WGS) entry which is preliminary data.</text>
</comment>
<evidence type="ECO:0000313" key="4">
    <source>
        <dbReference type="Proteomes" id="UP001152797"/>
    </source>
</evidence>
<evidence type="ECO:0000313" key="2">
    <source>
        <dbReference type="EMBL" id="CAI3980267.1"/>
    </source>
</evidence>
<accession>A0A9P1BV66</accession>
<organism evidence="2">
    <name type="scientific">Cladocopium goreaui</name>
    <dbReference type="NCBI Taxonomy" id="2562237"/>
    <lineage>
        <taxon>Eukaryota</taxon>
        <taxon>Sar</taxon>
        <taxon>Alveolata</taxon>
        <taxon>Dinophyceae</taxon>
        <taxon>Suessiales</taxon>
        <taxon>Symbiodiniaceae</taxon>
        <taxon>Cladocopium</taxon>
    </lineage>
</organism>
<feature type="compositionally biased region" description="Low complexity" evidence="1">
    <location>
        <begin position="1268"/>
        <end position="1289"/>
    </location>
</feature>
<reference evidence="2" key="1">
    <citation type="submission" date="2022-10" db="EMBL/GenBank/DDBJ databases">
        <authorList>
            <person name="Chen Y."/>
            <person name="Dougan E. K."/>
            <person name="Chan C."/>
            <person name="Rhodes N."/>
            <person name="Thang M."/>
        </authorList>
    </citation>
    <scope>NUCLEOTIDE SEQUENCE</scope>
</reference>
<evidence type="ECO:0000256" key="1">
    <source>
        <dbReference type="SAM" id="MobiDB-lite"/>
    </source>
</evidence>
<feature type="region of interest" description="Disordered" evidence="1">
    <location>
        <begin position="1263"/>
        <end position="1289"/>
    </location>
</feature>
<reference evidence="3" key="2">
    <citation type="submission" date="2024-04" db="EMBL/GenBank/DDBJ databases">
        <authorList>
            <person name="Chen Y."/>
            <person name="Shah S."/>
            <person name="Dougan E. K."/>
            <person name="Thang M."/>
            <person name="Chan C."/>
        </authorList>
    </citation>
    <scope>NUCLEOTIDE SEQUENCE [LARGE SCALE GENOMIC DNA]</scope>
</reference>
<dbReference type="EMBL" id="CAMXCT010000548">
    <property type="protein sequence ID" value="CAI3980267.1"/>
    <property type="molecule type" value="Genomic_DNA"/>
</dbReference>
<gene>
    <name evidence="2" type="ORF">C1SCF055_LOCUS8156</name>
</gene>
<dbReference type="Proteomes" id="UP001152797">
    <property type="component" value="Unassembled WGS sequence"/>
</dbReference>
<evidence type="ECO:0000313" key="3">
    <source>
        <dbReference type="EMBL" id="CAL1133642.1"/>
    </source>
</evidence>
<dbReference type="EMBL" id="CAMXCT020000548">
    <property type="protein sequence ID" value="CAL1133642.1"/>
    <property type="molecule type" value="Genomic_DNA"/>
</dbReference>